<organism evidence="2 3">
    <name type="scientific">Pseudoalteromonas tunicata D2</name>
    <dbReference type="NCBI Taxonomy" id="87626"/>
    <lineage>
        <taxon>Bacteria</taxon>
        <taxon>Pseudomonadati</taxon>
        <taxon>Pseudomonadota</taxon>
        <taxon>Gammaproteobacteria</taxon>
        <taxon>Alteromonadales</taxon>
        <taxon>Pseudoalteromonadaceae</taxon>
        <taxon>Pseudoalteromonas</taxon>
    </lineage>
</organism>
<evidence type="ECO:0000313" key="3">
    <source>
        <dbReference type="Proteomes" id="UP000006201"/>
    </source>
</evidence>
<dbReference type="Pfam" id="PF11391">
    <property type="entry name" value="DUF2798"/>
    <property type="match status" value="1"/>
</dbReference>
<evidence type="ECO:0000256" key="1">
    <source>
        <dbReference type="SAM" id="Phobius"/>
    </source>
</evidence>
<comment type="caution">
    <text evidence="2">The sequence shown here is derived from an EMBL/GenBank/DDBJ whole genome shotgun (WGS) entry which is preliminary data.</text>
</comment>
<name>A4C878_9GAMM</name>
<dbReference type="AlphaFoldDB" id="A4C878"/>
<evidence type="ECO:0008006" key="4">
    <source>
        <dbReference type="Google" id="ProtNLM"/>
    </source>
</evidence>
<gene>
    <name evidence="2" type="ORF">PTD2_07114</name>
</gene>
<dbReference type="EMBL" id="AAOH01000003">
    <property type="protein sequence ID" value="EAR28793.1"/>
    <property type="molecule type" value="Genomic_DNA"/>
</dbReference>
<reference evidence="2 3" key="1">
    <citation type="submission" date="2006-02" db="EMBL/GenBank/DDBJ databases">
        <authorList>
            <person name="Moran M.A."/>
            <person name="Kjelleberg S."/>
            <person name="Egan S."/>
            <person name="Saunders N."/>
            <person name="Thomas T."/>
            <person name="Ferriera S."/>
            <person name="Johnson J."/>
            <person name="Kravitz S."/>
            <person name="Halpern A."/>
            <person name="Remington K."/>
            <person name="Beeson K."/>
            <person name="Tran B."/>
            <person name="Rogers Y.-H."/>
            <person name="Friedman R."/>
            <person name="Venter J.C."/>
        </authorList>
    </citation>
    <scope>NUCLEOTIDE SEQUENCE [LARGE SCALE GENOMIC DNA]</scope>
    <source>
        <strain evidence="2 3">D2</strain>
    </source>
</reference>
<proteinExistence type="predicted"/>
<protein>
    <recommendedName>
        <fullName evidence="4">DUF2798 domain-containing protein</fullName>
    </recommendedName>
</protein>
<keyword evidence="1" id="KW-1133">Transmembrane helix</keyword>
<dbReference type="OrthoDB" id="8481133at2"/>
<dbReference type="HOGENOM" id="CLU_173298_5_1_6"/>
<accession>A4C878</accession>
<feature type="transmembrane region" description="Helical" evidence="1">
    <location>
        <begin position="51"/>
        <end position="74"/>
    </location>
</feature>
<sequence>MGFYNKASQANGVTKMSKKELILTIVLCTFVMAFLMSGLMTLFQFGFTKQWVMVWAQGFPVAWFCAIILNALIIPHVRRFASYLATDKVQRSQAL</sequence>
<keyword evidence="1" id="KW-0472">Membrane</keyword>
<dbReference type="Proteomes" id="UP000006201">
    <property type="component" value="Unassembled WGS sequence"/>
</dbReference>
<evidence type="ECO:0000313" key="2">
    <source>
        <dbReference type="EMBL" id="EAR28793.1"/>
    </source>
</evidence>
<feature type="transmembrane region" description="Helical" evidence="1">
    <location>
        <begin position="21"/>
        <end position="45"/>
    </location>
</feature>
<keyword evidence="1" id="KW-0812">Transmembrane</keyword>
<keyword evidence="3" id="KW-1185">Reference proteome</keyword>
<dbReference type="InterPro" id="IPR021529">
    <property type="entry name" value="DUF2798"/>
</dbReference>